<dbReference type="Proteomes" id="UP001281447">
    <property type="component" value="Unassembled WGS sequence"/>
</dbReference>
<dbReference type="SUPFAM" id="SSF49879">
    <property type="entry name" value="SMAD/FHA domain"/>
    <property type="match status" value="1"/>
</dbReference>
<dbReference type="PROSITE" id="PS50006">
    <property type="entry name" value="FHA_DOMAIN"/>
    <property type="match status" value="1"/>
</dbReference>
<evidence type="ECO:0000259" key="2">
    <source>
        <dbReference type="PROSITE" id="PS50006"/>
    </source>
</evidence>
<dbReference type="Pfam" id="PF00498">
    <property type="entry name" value="FHA"/>
    <property type="match status" value="1"/>
</dbReference>
<dbReference type="EMBL" id="JAWDIP010000003">
    <property type="protein sequence ID" value="MDY0395126.1"/>
    <property type="molecule type" value="Genomic_DNA"/>
</dbReference>
<dbReference type="Gene3D" id="2.60.200.20">
    <property type="match status" value="1"/>
</dbReference>
<gene>
    <name evidence="3" type="ORF">RWE15_12710</name>
</gene>
<feature type="domain" description="FHA" evidence="2">
    <location>
        <begin position="125"/>
        <end position="171"/>
    </location>
</feature>
<dbReference type="InterPro" id="IPR008984">
    <property type="entry name" value="SMAD_FHA_dom_sf"/>
</dbReference>
<evidence type="ECO:0000313" key="4">
    <source>
        <dbReference type="Proteomes" id="UP001281447"/>
    </source>
</evidence>
<accession>A0ABU5C8D0</accession>
<name>A0ABU5C8D0_9BACI</name>
<evidence type="ECO:0000313" key="3">
    <source>
        <dbReference type="EMBL" id="MDY0395126.1"/>
    </source>
</evidence>
<comment type="caution">
    <text evidence="3">The sequence shown here is derived from an EMBL/GenBank/DDBJ whole genome shotgun (WGS) entry which is preliminary data.</text>
</comment>
<feature type="region of interest" description="Disordered" evidence="1">
    <location>
        <begin position="1"/>
        <end position="49"/>
    </location>
</feature>
<protein>
    <submittedName>
        <fullName evidence="3">FHA domain-containing protein</fullName>
    </submittedName>
</protein>
<sequence length="171" mass="17924">MKPTEKPVTASAESQQAPAFSAQVEETAAANRQDGVHEAAASSVTVMEKPRAKDTAVAAKQPGASFTANTTVAEMEGNVPKASGLRDQTVLLDEGELLGTASKHVKNYLIAEADGKENELEADNIIIGRSPKAAQLIDTGVGVSRSHVELVKLSDTYGVKDLGSKNGTFFK</sequence>
<proteinExistence type="predicted"/>
<organism evidence="3 4">
    <name type="scientific">Tigheibacillus halophilus</name>
    <dbReference type="NCBI Taxonomy" id="361280"/>
    <lineage>
        <taxon>Bacteria</taxon>
        <taxon>Bacillati</taxon>
        <taxon>Bacillota</taxon>
        <taxon>Bacilli</taxon>
        <taxon>Bacillales</taxon>
        <taxon>Bacillaceae</taxon>
        <taxon>Tigheibacillus</taxon>
    </lineage>
</organism>
<keyword evidence="4" id="KW-1185">Reference proteome</keyword>
<dbReference type="InterPro" id="IPR000253">
    <property type="entry name" value="FHA_dom"/>
</dbReference>
<reference evidence="3 4" key="1">
    <citation type="submission" date="2023-10" db="EMBL/GenBank/DDBJ databases">
        <title>Virgibacillus halophilus 5B73C genome.</title>
        <authorList>
            <person name="Miliotis G."/>
            <person name="Sengupta P."/>
            <person name="Hameed A."/>
            <person name="Chuvochina M."/>
            <person name="Mcdonagh F."/>
            <person name="Simpson A.C."/>
            <person name="Singh N.K."/>
            <person name="Rekha P.D."/>
            <person name="Raman K."/>
            <person name="Hugenholtz P."/>
            <person name="Venkateswaran K."/>
        </authorList>
    </citation>
    <scope>NUCLEOTIDE SEQUENCE [LARGE SCALE GENOMIC DNA]</scope>
    <source>
        <strain evidence="3 4">5B73C</strain>
    </source>
</reference>
<evidence type="ECO:0000256" key="1">
    <source>
        <dbReference type="SAM" id="MobiDB-lite"/>
    </source>
</evidence>